<organism evidence="1 2">
    <name type="scientific">Wuchereria bancrofti</name>
    <dbReference type="NCBI Taxonomy" id="6293"/>
    <lineage>
        <taxon>Eukaryota</taxon>
        <taxon>Metazoa</taxon>
        <taxon>Ecdysozoa</taxon>
        <taxon>Nematoda</taxon>
        <taxon>Chromadorea</taxon>
        <taxon>Rhabditida</taxon>
        <taxon>Spirurina</taxon>
        <taxon>Spiruromorpha</taxon>
        <taxon>Filarioidea</taxon>
        <taxon>Onchocercidae</taxon>
        <taxon>Wuchereria</taxon>
    </lineage>
</organism>
<dbReference type="InParanoid" id="A0A3P7GIT7"/>
<evidence type="ECO:0000313" key="2">
    <source>
        <dbReference type="Proteomes" id="UP000270924"/>
    </source>
</evidence>
<dbReference type="Proteomes" id="UP000270924">
    <property type="component" value="Unassembled WGS sequence"/>
</dbReference>
<reference evidence="1 2" key="1">
    <citation type="submission" date="2018-11" db="EMBL/GenBank/DDBJ databases">
        <authorList>
            <consortium name="Pathogen Informatics"/>
        </authorList>
    </citation>
    <scope>NUCLEOTIDE SEQUENCE [LARGE SCALE GENOMIC DNA]</scope>
</reference>
<dbReference type="AlphaFoldDB" id="A0A3P7GIT7"/>
<accession>A0A3P7GIT7</accession>
<keyword evidence="2" id="KW-1185">Reference proteome</keyword>
<gene>
    <name evidence="1" type="ORF">WBA_LOCUS12029</name>
</gene>
<protein>
    <submittedName>
        <fullName evidence="1">Uncharacterized protein</fullName>
    </submittedName>
</protein>
<dbReference type="EMBL" id="UYWW01012567">
    <property type="protein sequence ID" value="VDM21595.1"/>
    <property type="molecule type" value="Genomic_DNA"/>
</dbReference>
<sequence length="417" mass="47894">MHKGIRQHGFWVLEEKIVKDHSQYSIKHAVDLKPPMISISSTSQDRTIFPSFIQPIWFYSVAMTLKFGEKKSTSGFKLIKICLVKEETMNCCSSSASPSRSVIKAALFYQNDGYIILEASINKNEKNGIKLGTSRSKRLEELVRINNNASSNKAVIAVEICRKSFKISTALRRNLLHEIALSAALSIHIKDGRSDLVLPQLRGSSAALFESFREWRDDEERYRKLFQCIEAYKLNYRSLHAMYRPNTDARRKTLVIKRFAMKCISQIKNQMTQNLFNSKSSSSFLSMNLPVVCIPEKLLGCPLNDLSLHLSANLMLTKKMLVNVEKSHKLPSFLNLDIERDKVMRFFSPFTLLRWKRKQTKAERRARKAFRTITFIWMLCHSLITLFRRVAILSRMLWPTVSSASLSSVCCTSIFSA</sequence>
<dbReference type="OrthoDB" id="10071887at2759"/>
<name>A0A3P7GIT7_WUCBA</name>
<proteinExistence type="predicted"/>
<evidence type="ECO:0000313" key="1">
    <source>
        <dbReference type="EMBL" id="VDM21595.1"/>
    </source>
</evidence>